<name>A0A0R3PX45_ANGCS</name>
<accession>A0A0R3PX45</accession>
<reference evidence="3" key="1">
    <citation type="submission" date="2017-02" db="UniProtKB">
        <authorList>
            <consortium name="WormBaseParasite"/>
        </authorList>
    </citation>
    <scope>IDENTIFICATION</scope>
</reference>
<reference evidence="1 2" key="2">
    <citation type="submission" date="2018-11" db="EMBL/GenBank/DDBJ databases">
        <authorList>
            <consortium name="Pathogen Informatics"/>
        </authorList>
    </citation>
    <scope>NUCLEOTIDE SEQUENCE [LARGE SCALE GENOMIC DNA]</scope>
    <source>
        <strain evidence="1 2">Costa Rica</strain>
    </source>
</reference>
<dbReference type="Proteomes" id="UP000267027">
    <property type="component" value="Unassembled WGS sequence"/>
</dbReference>
<dbReference type="WBParaSite" id="ACOC_0001080701-mRNA-1">
    <property type="protein sequence ID" value="ACOC_0001080701-mRNA-1"/>
    <property type="gene ID" value="ACOC_0001080701"/>
</dbReference>
<evidence type="ECO:0000313" key="3">
    <source>
        <dbReference type="WBParaSite" id="ACOC_0001080701-mRNA-1"/>
    </source>
</evidence>
<dbReference type="EMBL" id="UYYA01004549">
    <property type="protein sequence ID" value="VDM62393.1"/>
    <property type="molecule type" value="Genomic_DNA"/>
</dbReference>
<sequence>MGFTLPIPMVYSMAAGATAQAPTISTSENGAKQFVMRIVMQAVFDVLEQQGRAAGLPDPIIQAILDQLTVKITYQPLRCDSISVNPMPAAAS</sequence>
<proteinExistence type="predicted"/>
<dbReference type="OrthoDB" id="5890101at2759"/>
<keyword evidence="2" id="KW-1185">Reference proteome</keyword>
<organism evidence="3">
    <name type="scientific">Angiostrongylus costaricensis</name>
    <name type="common">Nematode worm</name>
    <dbReference type="NCBI Taxonomy" id="334426"/>
    <lineage>
        <taxon>Eukaryota</taxon>
        <taxon>Metazoa</taxon>
        <taxon>Ecdysozoa</taxon>
        <taxon>Nematoda</taxon>
        <taxon>Chromadorea</taxon>
        <taxon>Rhabditida</taxon>
        <taxon>Rhabditina</taxon>
        <taxon>Rhabditomorpha</taxon>
        <taxon>Strongyloidea</taxon>
        <taxon>Metastrongylidae</taxon>
        <taxon>Angiostrongylus</taxon>
    </lineage>
</organism>
<dbReference type="AlphaFoldDB" id="A0A0R3PX45"/>
<gene>
    <name evidence="1" type="ORF">ACOC_LOCUS10808</name>
</gene>
<evidence type="ECO:0000313" key="2">
    <source>
        <dbReference type="Proteomes" id="UP000267027"/>
    </source>
</evidence>
<protein>
    <submittedName>
        <fullName evidence="3">Mutator family transposase</fullName>
    </submittedName>
</protein>
<evidence type="ECO:0000313" key="1">
    <source>
        <dbReference type="EMBL" id="VDM62393.1"/>
    </source>
</evidence>